<evidence type="ECO:0000313" key="6">
    <source>
        <dbReference type="EMBL" id="KAF2159220.1"/>
    </source>
</evidence>
<dbReference type="OrthoDB" id="10250282at2759"/>
<accession>A0A6A6BZ78</accession>
<evidence type="ECO:0000259" key="5">
    <source>
        <dbReference type="PROSITE" id="PS50263"/>
    </source>
</evidence>
<evidence type="ECO:0000256" key="2">
    <source>
        <dbReference type="ARBA" id="ARBA00022801"/>
    </source>
</evidence>
<name>A0A6A6BZ78_ZASCE</name>
<sequence>MVATASLATGRASSSPTSKTNFTVAVVRAPPPNWPLPILSTNWTGITLNLSQAVDKGIELVADSARSNASLISFPELWFPAYPSGSNKNDWYRDHLPGYVQNCMVVGGPEWNRLVLAAQQFDIYVAFGFCERTDRSIFMAQALISPSGDLLVHRHKLRPSGEERLIFSDGSMDMLDVVATPHGRIGLLECYEHFWPSMTIPMQAQLENIHLSEFSYLVDDDVKGANWWEVTTVNLGAEAHYAVLSGAYVFHSGIGAVWVIDPTGVVLANISSEVGFDEVPVLYYSINTTSFNTSKTYDVDGGVSWSVVEQIRNGFPSYIPRDPGTFVDHHEVAIAALLSGNFSGERSK</sequence>
<dbReference type="PANTHER" id="PTHR46044">
    <property type="entry name" value="NITRILASE"/>
    <property type="match status" value="1"/>
</dbReference>
<comment type="catalytic activity">
    <reaction evidence="3">
        <text>a nitrile + 2 H2O = a carboxylate + NH4(+)</text>
        <dbReference type="Rhea" id="RHEA:21724"/>
        <dbReference type="ChEBI" id="CHEBI:15377"/>
        <dbReference type="ChEBI" id="CHEBI:18379"/>
        <dbReference type="ChEBI" id="CHEBI:28938"/>
        <dbReference type="ChEBI" id="CHEBI:29067"/>
        <dbReference type="EC" id="3.5.5.1"/>
    </reaction>
</comment>
<comment type="similarity">
    <text evidence="1">Belongs to the carbon-nitrogen hydrolase superfamily. Nitrilase family.</text>
</comment>
<feature type="domain" description="CN hydrolase" evidence="5">
    <location>
        <begin position="22"/>
        <end position="288"/>
    </location>
</feature>
<protein>
    <recommendedName>
        <fullName evidence="4">nitrilase</fullName>
        <ecNumber evidence="4">3.5.5.1</ecNumber>
    </recommendedName>
</protein>
<dbReference type="GO" id="GO:0000257">
    <property type="term" value="F:nitrilase activity"/>
    <property type="evidence" value="ECO:0007669"/>
    <property type="project" value="UniProtKB-EC"/>
</dbReference>
<gene>
    <name evidence="6" type="ORF">M409DRAFT_37986</name>
</gene>
<dbReference type="GeneID" id="54564113"/>
<dbReference type="InterPro" id="IPR003010">
    <property type="entry name" value="C-N_Hydrolase"/>
</dbReference>
<dbReference type="AlphaFoldDB" id="A0A6A6BZ78"/>
<dbReference type="Proteomes" id="UP000799537">
    <property type="component" value="Unassembled WGS sequence"/>
</dbReference>
<dbReference type="SUPFAM" id="SSF56317">
    <property type="entry name" value="Carbon-nitrogen hydrolase"/>
    <property type="match status" value="1"/>
</dbReference>
<keyword evidence="7" id="KW-1185">Reference proteome</keyword>
<dbReference type="InterPro" id="IPR044149">
    <property type="entry name" value="Nitrilases_CHs"/>
</dbReference>
<proteinExistence type="inferred from homology"/>
<evidence type="ECO:0000313" key="7">
    <source>
        <dbReference type="Proteomes" id="UP000799537"/>
    </source>
</evidence>
<evidence type="ECO:0000256" key="3">
    <source>
        <dbReference type="ARBA" id="ARBA00036406"/>
    </source>
</evidence>
<organism evidence="6 7">
    <name type="scientific">Zasmidium cellare ATCC 36951</name>
    <dbReference type="NCBI Taxonomy" id="1080233"/>
    <lineage>
        <taxon>Eukaryota</taxon>
        <taxon>Fungi</taxon>
        <taxon>Dikarya</taxon>
        <taxon>Ascomycota</taxon>
        <taxon>Pezizomycotina</taxon>
        <taxon>Dothideomycetes</taxon>
        <taxon>Dothideomycetidae</taxon>
        <taxon>Mycosphaerellales</taxon>
        <taxon>Mycosphaerellaceae</taxon>
        <taxon>Zasmidium</taxon>
    </lineage>
</organism>
<dbReference type="EC" id="3.5.5.1" evidence="4"/>
<dbReference type="EMBL" id="ML993641">
    <property type="protein sequence ID" value="KAF2159220.1"/>
    <property type="molecule type" value="Genomic_DNA"/>
</dbReference>
<dbReference type="PROSITE" id="PS50263">
    <property type="entry name" value="CN_HYDROLASE"/>
    <property type="match status" value="1"/>
</dbReference>
<dbReference type="InterPro" id="IPR036526">
    <property type="entry name" value="C-N_Hydrolase_sf"/>
</dbReference>
<dbReference type="Pfam" id="PF00795">
    <property type="entry name" value="CN_hydrolase"/>
    <property type="match status" value="1"/>
</dbReference>
<dbReference type="Gene3D" id="3.60.110.10">
    <property type="entry name" value="Carbon-nitrogen hydrolase"/>
    <property type="match status" value="1"/>
</dbReference>
<dbReference type="RefSeq" id="XP_033660109.1">
    <property type="nucleotide sequence ID" value="XM_033810841.1"/>
</dbReference>
<evidence type="ECO:0000256" key="1">
    <source>
        <dbReference type="ARBA" id="ARBA00008129"/>
    </source>
</evidence>
<dbReference type="PANTHER" id="PTHR46044:SF14">
    <property type="entry name" value="ARYLACETONITRILASE"/>
    <property type="match status" value="1"/>
</dbReference>
<evidence type="ECO:0000256" key="4">
    <source>
        <dbReference type="ARBA" id="ARBA00039045"/>
    </source>
</evidence>
<keyword evidence="2" id="KW-0378">Hydrolase</keyword>
<reference evidence="6" key="1">
    <citation type="journal article" date="2020" name="Stud. Mycol.">
        <title>101 Dothideomycetes genomes: a test case for predicting lifestyles and emergence of pathogens.</title>
        <authorList>
            <person name="Haridas S."/>
            <person name="Albert R."/>
            <person name="Binder M."/>
            <person name="Bloem J."/>
            <person name="Labutti K."/>
            <person name="Salamov A."/>
            <person name="Andreopoulos B."/>
            <person name="Baker S."/>
            <person name="Barry K."/>
            <person name="Bills G."/>
            <person name="Bluhm B."/>
            <person name="Cannon C."/>
            <person name="Castanera R."/>
            <person name="Culley D."/>
            <person name="Daum C."/>
            <person name="Ezra D."/>
            <person name="Gonzalez J."/>
            <person name="Henrissat B."/>
            <person name="Kuo A."/>
            <person name="Liang C."/>
            <person name="Lipzen A."/>
            <person name="Lutzoni F."/>
            <person name="Magnuson J."/>
            <person name="Mondo S."/>
            <person name="Nolan M."/>
            <person name="Ohm R."/>
            <person name="Pangilinan J."/>
            <person name="Park H.-J."/>
            <person name="Ramirez L."/>
            <person name="Alfaro M."/>
            <person name="Sun H."/>
            <person name="Tritt A."/>
            <person name="Yoshinaga Y."/>
            <person name="Zwiers L.-H."/>
            <person name="Turgeon B."/>
            <person name="Goodwin S."/>
            <person name="Spatafora J."/>
            <person name="Crous P."/>
            <person name="Grigoriev I."/>
        </authorList>
    </citation>
    <scope>NUCLEOTIDE SEQUENCE</scope>
    <source>
        <strain evidence="6">ATCC 36951</strain>
    </source>
</reference>